<name>A0A2T0BCC0_9CLOT</name>
<evidence type="ECO:0000256" key="2">
    <source>
        <dbReference type="ARBA" id="ARBA00023235"/>
    </source>
</evidence>
<dbReference type="Gene3D" id="3.30.2350.10">
    <property type="entry name" value="Pseudouridine synthase"/>
    <property type="match status" value="1"/>
</dbReference>
<dbReference type="Pfam" id="PF00849">
    <property type="entry name" value="PseudoU_synth_2"/>
    <property type="match status" value="1"/>
</dbReference>
<feature type="domain" description="RNA-binding S4" evidence="6">
    <location>
        <begin position="5"/>
        <end position="36"/>
    </location>
</feature>
<protein>
    <recommendedName>
        <fullName evidence="4">Pseudouridine synthase</fullName>
        <ecNumber evidence="4">5.4.99.-</ecNumber>
    </recommendedName>
</protein>
<organism evidence="7 8">
    <name type="scientific">Clostridium luticellarii</name>
    <dbReference type="NCBI Taxonomy" id="1691940"/>
    <lineage>
        <taxon>Bacteria</taxon>
        <taxon>Bacillati</taxon>
        <taxon>Bacillota</taxon>
        <taxon>Clostridia</taxon>
        <taxon>Eubacteriales</taxon>
        <taxon>Clostridiaceae</taxon>
        <taxon>Clostridium</taxon>
    </lineage>
</organism>
<evidence type="ECO:0000256" key="3">
    <source>
        <dbReference type="PROSITE-ProRule" id="PRU00182"/>
    </source>
</evidence>
<dbReference type="AlphaFoldDB" id="A0A2T0BCC0"/>
<dbReference type="GO" id="GO:0120159">
    <property type="term" value="F:rRNA pseudouridine synthase activity"/>
    <property type="evidence" value="ECO:0007669"/>
    <property type="project" value="UniProtKB-ARBA"/>
</dbReference>
<dbReference type="PROSITE" id="PS50889">
    <property type="entry name" value="S4"/>
    <property type="match status" value="1"/>
</dbReference>
<dbReference type="InterPro" id="IPR018496">
    <property type="entry name" value="PsdUridine_synth_RsuA/RluB_CS"/>
</dbReference>
<dbReference type="InterPro" id="IPR020103">
    <property type="entry name" value="PsdUridine_synth_cat_dom_sf"/>
</dbReference>
<keyword evidence="3" id="KW-0694">RNA-binding</keyword>
<sequence>MACCGIASRRKCENIILQGRVKVNGVTVNKLGLKIDDDRDKVSVDNIVIKKEEKKVYILLNKPVGYISTVKDDRGRNTLLDLVKVKERIYPIGRLDYNTSGLIILTNDGYAYNNIAHPRREKNKIYIALLKGIPSRETVERFKNGLSIDGYVTAAANFKILHMDKNKNTSEVEISIHEGRNRQIRKMCDKIGCPVLSLTRTAIGNIQLGDLKEGNWRYLNKEEIDYIRN</sequence>
<evidence type="ECO:0000256" key="1">
    <source>
        <dbReference type="ARBA" id="ARBA00008348"/>
    </source>
</evidence>
<keyword evidence="8" id="KW-1185">Reference proteome</keyword>
<dbReference type="PANTHER" id="PTHR47683">
    <property type="entry name" value="PSEUDOURIDINE SYNTHASE FAMILY PROTEIN-RELATED"/>
    <property type="match status" value="1"/>
</dbReference>
<evidence type="ECO:0000313" key="7">
    <source>
        <dbReference type="EMBL" id="PRR81539.1"/>
    </source>
</evidence>
<dbReference type="SUPFAM" id="SSF55120">
    <property type="entry name" value="Pseudouridine synthase"/>
    <property type="match status" value="1"/>
</dbReference>
<dbReference type="InterPro" id="IPR000748">
    <property type="entry name" value="PsdUridine_synth_RsuA/RluB/E/F"/>
</dbReference>
<dbReference type="SUPFAM" id="SSF55174">
    <property type="entry name" value="Alpha-L RNA-binding motif"/>
    <property type="match status" value="1"/>
</dbReference>
<proteinExistence type="inferred from homology"/>
<evidence type="ECO:0000259" key="6">
    <source>
        <dbReference type="Pfam" id="PF01479"/>
    </source>
</evidence>
<dbReference type="PROSITE" id="PS01149">
    <property type="entry name" value="PSI_RSU"/>
    <property type="match status" value="1"/>
</dbReference>
<evidence type="ECO:0000259" key="5">
    <source>
        <dbReference type="Pfam" id="PF00849"/>
    </source>
</evidence>
<dbReference type="CDD" id="cd00165">
    <property type="entry name" value="S4"/>
    <property type="match status" value="1"/>
</dbReference>
<dbReference type="InterPro" id="IPR002942">
    <property type="entry name" value="S4_RNA-bd"/>
</dbReference>
<dbReference type="Pfam" id="PF01479">
    <property type="entry name" value="S4"/>
    <property type="match status" value="1"/>
</dbReference>
<evidence type="ECO:0000256" key="4">
    <source>
        <dbReference type="RuleBase" id="RU003887"/>
    </source>
</evidence>
<dbReference type="InterPro" id="IPR050343">
    <property type="entry name" value="RsuA_PseudoU_synthase"/>
</dbReference>
<dbReference type="Proteomes" id="UP000237798">
    <property type="component" value="Unassembled WGS sequence"/>
</dbReference>
<dbReference type="GO" id="GO:0003723">
    <property type="term" value="F:RNA binding"/>
    <property type="evidence" value="ECO:0007669"/>
    <property type="project" value="UniProtKB-KW"/>
</dbReference>
<dbReference type="EC" id="5.4.99.-" evidence="4"/>
<comment type="similarity">
    <text evidence="1 4">Belongs to the pseudouridine synthase RsuA family.</text>
</comment>
<dbReference type="Gene3D" id="3.10.290.10">
    <property type="entry name" value="RNA-binding S4 domain"/>
    <property type="match status" value="1"/>
</dbReference>
<dbReference type="GO" id="GO:0000455">
    <property type="term" value="P:enzyme-directed rRNA pseudouridine synthesis"/>
    <property type="evidence" value="ECO:0007669"/>
    <property type="project" value="UniProtKB-ARBA"/>
</dbReference>
<comment type="caution">
    <text evidence="7">The sequence shown here is derived from an EMBL/GenBank/DDBJ whole genome shotgun (WGS) entry which is preliminary data.</text>
</comment>
<dbReference type="InterPro" id="IPR006145">
    <property type="entry name" value="PsdUridine_synth_RsuA/RluA"/>
</dbReference>
<dbReference type="CDD" id="cd02870">
    <property type="entry name" value="PseudoU_synth_RsuA_like"/>
    <property type="match status" value="1"/>
</dbReference>
<gene>
    <name evidence="7" type="primary">rluB_2</name>
    <name evidence="7" type="ORF">CLLU_30960</name>
</gene>
<reference evidence="7 8" key="1">
    <citation type="submission" date="2018-03" db="EMBL/GenBank/DDBJ databases">
        <title>Genome sequence of Clostridium luticellarii DSM 29923.</title>
        <authorList>
            <person name="Poehlein A."/>
            <person name="Daniel R."/>
        </authorList>
    </citation>
    <scope>NUCLEOTIDE SEQUENCE [LARGE SCALE GENOMIC DNA]</scope>
    <source>
        <strain evidence="7 8">DSM 29923</strain>
    </source>
</reference>
<dbReference type="InterPro" id="IPR036986">
    <property type="entry name" value="S4_RNA-bd_sf"/>
</dbReference>
<dbReference type="PANTHER" id="PTHR47683:SF2">
    <property type="entry name" value="RNA-BINDING S4 DOMAIN-CONTAINING PROTEIN"/>
    <property type="match status" value="1"/>
</dbReference>
<feature type="domain" description="Pseudouridine synthase RsuA/RluA-like" evidence="5">
    <location>
        <begin position="57"/>
        <end position="189"/>
    </location>
</feature>
<dbReference type="NCBIfam" id="TIGR00093">
    <property type="entry name" value="pseudouridine synthase"/>
    <property type="match status" value="1"/>
</dbReference>
<evidence type="ECO:0000313" key="8">
    <source>
        <dbReference type="Proteomes" id="UP000237798"/>
    </source>
</evidence>
<accession>A0A2T0BCC0</accession>
<dbReference type="EMBL" id="PVXP01000068">
    <property type="protein sequence ID" value="PRR81539.1"/>
    <property type="molecule type" value="Genomic_DNA"/>
</dbReference>
<keyword evidence="2 4" id="KW-0413">Isomerase</keyword>